<dbReference type="SFLD" id="SFLDG00180">
    <property type="entry name" value="muconate_cycloisomerase"/>
    <property type="match status" value="1"/>
</dbReference>
<feature type="binding site" evidence="4">
    <location>
        <position position="199"/>
    </location>
    <ligand>
        <name>Mg(2+)</name>
        <dbReference type="ChEBI" id="CHEBI:18420"/>
    </ligand>
</feature>
<comment type="pathway">
    <text evidence="4">Quinol/quinone metabolism; 1,4-dihydroxy-2-naphthoate biosynthesis; 1,4-dihydroxy-2-naphthoate from chorismate: step 4/7.</text>
</comment>
<dbReference type="Gene3D" id="3.20.20.120">
    <property type="entry name" value="Enolase-like C-terminal domain"/>
    <property type="match status" value="1"/>
</dbReference>
<dbReference type="Pfam" id="PF13378">
    <property type="entry name" value="MR_MLE_C"/>
    <property type="match status" value="1"/>
</dbReference>
<dbReference type="GO" id="GO:0043748">
    <property type="term" value="F:O-succinylbenzoate synthase activity"/>
    <property type="evidence" value="ECO:0007669"/>
    <property type="project" value="UniProtKB-EC"/>
</dbReference>
<reference evidence="6 7" key="1">
    <citation type="journal article" date="2013" name="Genome Announc.">
        <title>Genome of the haloarchaeon Natronomonas moolapensis, a neutrophilic member of a previously haloalkaliphilic genus.</title>
        <authorList>
            <person name="Dyall-Smith M.L."/>
            <person name="Pfeiffer F."/>
            <person name="Oberwinkler T."/>
            <person name="Klee K."/>
            <person name="Rampp M."/>
            <person name="Palm P."/>
            <person name="Gross K."/>
            <person name="Schuster S.C."/>
            <person name="Oesterhelt D."/>
        </authorList>
    </citation>
    <scope>NUCLEOTIDE SEQUENCE [LARGE SCALE GENOMIC DNA]</scope>
    <source>
        <strain evidence="7">DSM 18674 / JCM 14361 / 8.8.11</strain>
    </source>
</reference>
<dbReference type="UniPathway" id="UPA01057">
    <property type="reaction ID" value="UER00165"/>
</dbReference>
<dbReference type="GO" id="GO:0009063">
    <property type="term" value="P:amino acid catabolic process"/>
    <property type="evidence" value="ECO:0007669"/>
    <property type="project" value="InterPro"/>
</dbReference>
<evidence type="ECO:0000256" key="2">
    <source>
        <dbReference type="ARBA" id="ARBA00022842"/>
    </source>
</evidence>
<dbReference type="eggNOG" id="arCOG01168">
    <property type="taxonomic scope" value="Archaea"/>
</dbReference>
<dbReference type="SFLD" id="SFLDS00001">
    <property type="entry name" value="Enolase"/>
    <property type="match status" value="1"/>
</dbReference>
<dbReference type="Proteomes" id="UP000011867">
    <property type="component" value="Chromosome"/>
</dbReference>
<dbReference type="InterPro" id="IPR010196">
    <property type="entry name" value="OSB_synthase_MenC1"/>
</dbReference>
<dbReference type="SMART" id="SM00922">
    <property type="entry name" value="MR_MLE"/>
    <property type="match status" value="1"/>
</dbReference>
<dbReference type="EC" id="4.2.1.113" evidence="4"/>
<feature type="active site" description="Proton donor" evidence="4">
    <location>
        <position position="145"/>
    </location>
</feature>
<dbReference type="RefSeq" id="WP_015409964.1">
    <property type="nucleotide sequence ID" value="NC_020388.1"/>
</dbReference>
<evidence type="ECO:0000256" key="3">
    <source>
        <dbReference type="ARBA" id="ARBA00023239"/>
    </source>
</evidence>
<keyword evidence="1 4" id="KW-0479">Metal-binding</keyword>
<feature type="binding site" evidence="4">
    <location>
        <position position="223"/>
    </location>
    <ligand>
        <name>Mg(2+)</name>
        <dbReference type="ChEBI" id="CHEBI:18420"/>
    </ligand>
</feature>
<evidence type="ECO:0000313" key="6">
    <source>
        <dbReference type="EMBL" id="CCQ37214.1"/>
    </source>
</evidence>
<keyword evidence="3 4" id="KW-0456">Lyase</keyword>
<dbReference type="EMBL" id="HF582854">
    <property type="protein sequence ID" value="CCQ37214.1"/>
    <property type="molecule type" value="Genomic_DNA"/>
</dbReference>
<evidence type="ECO:0000256" key="1">
    <source>
        <dbReference type="ARBA" id="ARBA00022723"/>
    </source>
</evidence>
<evidence type="ECO:0000259" key="5">
    <source>
        <dbReference type="SMART" id="SM00922"/>
    </source>
</evidence>
<dbReference type="PROSITE" id="PS00909">
    <property type="entry name" value="MR_MLE_2"/>
    <property type="match status" value="1"/>
</dbReference>
<comment type="similarity">
    <text evidence="4">Belongs to the mandelate racemase/muconate lactonizing enzyme family. MenC type 1 subfamily.</text>
</comment>
<dbReference type="InterPro" id="IPR029017">
    <property type="entry name" value="Enolase-like_N"/>
</dbReference>
<dbReference type="PANTHER" id="PTHR48073:SF2">
    <property type="entry name" value="O-SUCCINYLBENZOATE SYNTHASE"/>
    <property type="match status" value="1"/>
</dbReference>
<dbReference type="SUPFAM" id="SSF54826">
    <property type="entry name" value="Enolase N-terminal domain-like"/>
    <property type="match status" value="1"/>
</dbReference>
<dbReference type="STRING" id="268739.Nmlp_3071"/>
<dbReference type="InterPro" id="IPR036849">
    <property type="entry name" value="Enolase-like_C_sf"/>
</dbReference>
<protein>
    <recommendedName>
        <fullName evidence="4">o-succinylbenzoate synthase</fullName>
        <shortName evidence="4">OSB synthase</shortName>
        <shortName evidence="4">OSBS</shortName>
        <ecNumber evidence="4">4.2.1.113</ecNumber>
    </recommendedName>
    <alternativeName>
        <fullName evidence="4">4-(2'-carboxyphenyl)-4-oxybutyric acid synthase</fullName>
    </alternativeName>
    <alternativeName>
        <fullName evidence="4">o-succinylbenzoic acid synthase</fullName>
    </alternativeName>
</protein>
<comment type="catalytic activity">
    <reaction evidence="4">
        <text>(1R,6R)-6-hydroxy-2-succinyl-cyclohexa-2,4-diene-1-carboxylate = 2-succinylbenzoate + H2O</text>
        <dbReference type="Rhea" id="RHEA:10196"/>
        <dbReference type="ChEBI" id="CHEBI:15377"/>
        <dbReference type="ChEBI" id="CHEBI:18325"/>
        <dbReference type="ChEBI" id="CHEBI:58689"/>
        <dbReference type="EC" id="4.2.1.113"/>
    </reaction>
</comment>
<feature type="active site" description="Proton acceptor" evidence="4">
    <location>
        <position position="246"/>
    </location>
</feature>
<dbReference type="HOGENOM" id="CLU_030273_4_2_2"/>
<dbReference type="SUPFAM" id="SSF51604">
    <property type="entry name" value="Enolase C-terminal domain-like"/>
    <property type="match status" value="1"/>
</dbReference>
<evidence type="ECO:0000256" key="4">
    <source>
        <dbReference type="HAMAP-Rule" id="MF_00470"/>
    </source>
</evidence>
<dbReference type="GO" id="GO:0000287">
    <property type="term" value="F:magnesium ion binding"/>
    <property type="evidence" value="ECO:0007669"/>
    <property type="project" value="UniProtKB-UniRule"/>
</dbReference>
<keyword evidence="4" id="KW-0474">Menaquinone biosynthesis</keyword>
<accession>M1XL75</accession>
<sequence length="334" mass="34407">MEVEPFSLPLSTPLETAAGIIETRRGFLVRVDIEGTPGLGEATPLSGWTESRPACEDALRAVDDPTSALSDNRLADTPAARHAVSLATLDARARAAGRPLYRYLGGDGRVEAVPINATVGDGTPEAAAAAVETAVREGYPAVKLKVGARDPEADLDRVTAVRSKAPDVELRLDANGAWSERTAKRLLPEFADRDVSVLEQPLSAGSLDAHARLRDRGVDIALDEGVVEHGFDAVLAADAAAVLVCKPMALGGIDVARNVVRSARIAGVDAVVTTTIDGAVARAGAVHLAASLPGLRPCGLGTGGLLGTDLRSDVAPVTDGKAAVPQGKGNIPPR</sequence>
<dbReference type="GeneID" id="14652755"/>
<keyword evidence="2 4" id="KW-0460">Magnesium</keyword>
<evidence type="ECO:0000313" key="7">
    <source>
        <dbReference type="Proteomes" id="UP000011867"/>
    </source>
</evidence>
<name>M1XL75_NATM8</name>
<dbReference type="AlphaFoldDB" id="M1XL75"/>
<dbReference type="UniPathway" id="UPA00079"/>
<comment type="function">
    <text evidence="4">Converts 2-succinyl-6-hydroxy-2,4-cyclohexadiene-1-carboxylate (SHCHC) to 2-succinylbenzoate (OSB).</text>
</comment>
<keyword evidence="7" id="KW-1185">Reference proteome</keyword>
<gene>
    <name evidence="4 6" type="primary">menC</name>
    <name evidence="6" type="ordered locus">Nmlp_3071</name>
</gene>
<dbReference type="InterPro" id="IPR018110">
    <property type="entry name" value="Mandel_Rmase/mucon_lact_enz_CS"/>
</dbReference>
<proteinExistence type="inferred from homology"/>
<comment type="cofactor">
    <cofactor evidence="4">
        <name>a divalent metal cation</name>
        <dbReference type="ChEBI" id="CHEBI:60240"/>
    </cofactor>
</comment>
<dbReference type="InterPro" id="IPR029065">
    <property type="entry name" value="Enolase_C-like"/>
</dbReference>
<organism evidence="6 7">
    <name type="scientific">Natronomonas moolapensis (strain DSM 18674 / CECT 7526 / JCM 14361 / 8.8.11)</name>
    <dbReference type="NCBI Taxonomy" id="268739"/>
    <lineage>
        <taxon>Archaea</taxon>
        <taxon>Methanobacteriati</taxon>
        <taxon>Methanobacteriota</taxon>
        <taxon>Stenosarchaea group</taxon>
        <taxon>Halobacteria</taxon>
        <taxon>Halobacteriales</taxon>
        <taxon>Natronomonadaceae</taxon>
        <taxon>Natronomonas</taxon>
    </lineage>
</organism>
<dbReference type="GO" id="GO:0009234">
    <property type="term" value="P:menaquinone biosynthetic process"/>
    <property type="evidence" value="ECO:0007669"/>
    <property type="project" value="UniProtKB-UniRule"/>
</dbReference>
<dbReference type="PANTHER" id="PTHR48073">
    <property type="entry name" value="O-SUCCINYLBENZOATE SYNTHASE-RELATED"/>
    <property type="match status" value="1"/>
</dbReference>
<feature type="domain" description="Mandelate racemase/muconate lactonizing enzyme C-terminal" evidence="5">
    <location>
        <begin position="124"/>
        <end position="220"/>
    </location>
</feature>
<dbReference type="OrthoDB" id="214520at2157"/>
<comment type="pathway">
    <text evidence="4">Quinol/quinone metabolism; menaquinone biosynthesis.</text>
</comment>
<dbReference type="Gene3D" id="3.30.390.10">
    <property type="entry name" value="Enolase-like, N-terminal domain"/>
    <property type="match status" value="1"/>
</dbReference>
<dbReference type="KEGG" id="nmo:Nmlp_3071"/>
<feature type="binding site" evidence="4">
    <location>
        <position position="173"/>
    </location>
    <ligand>
        <name>Mg(2+)</name>
        <dbReference type="ChEBI" id="CHEBI:18420"/>
    </ligand>
</feature>
<dbReference type="InterPro" id="IPR013342">
    <property type="entry name" value="Mandelate_racemase_C"/>
</dbReference>
<dbReference type="HAMAP" id="MF_00470">
    <property type="entry name" value="MenC_1"/>
    <property type="match status" value="1"/>
</dbReference>
<dbReference type="SFLD" id="SFLDF00009">
    <property type="entry name" value="o-succinylbenzoate_synthase"/>
    <property type="match status" value="1"/>
</dbReference>